<evidence type="ECO:0000256" key="2">
    <source>
        <dbReference type="ARBA" id="ARBA00022801"/>
    </source>
</evidence>
<proteinExistence type="predicted"/>
<dbReference type="InterPro" id="IPR001940">
    <property type="entry name" value="Peptidase_S1C"/>
</dbReference>
<protein>
    <submittedName>
        <fullName evidence="4">Do/DeqQ family serine protease</fullName>
    </submittedName>
</protein>
<dbReference type="PANTHER" id="PTHR43343:SF3">
    <property type="entry name" value="PROTEASE DO-LIKE 8, CHLOROPLASTIC"/>
    <property type="match status" value="1"/>
</dbReference>
<dbReference type="GO" id="GO:0006508">
    <property type="term" value="P:proteolysis"/>
    <property type="evidence" value="ECO:0007669"/>
    <property type="project" value="UniProtKB-KW"/>
</dbReference>
<dbReference type="Gene3D" id="2.30.42.10">
    <property type="match status" value="2"/>
</dbReference>
<dbReference type="InterPro" id="IPR051201">
    <property type="entry name" value="Chloro_Bact_Ser_Proteases"/>
</dbReference>
<dbReference type="Proteomes" id="UP000190961">
    <property type="component" value="Unassembled WGS sequence"/>
</dbReference>
<dbReference type="PROSITE" id="PS50106">
    <property type="entry name" value="PDZ"/>
    <property type="match status" value="1"/>
</dbReference>
<dbReference type="AlphaFoldDB" id="A0A1T5JCZ9"/>
<dbReference type="STRING" id="688867.SAMN05660236_0977"/>
<organism evidence="4 5">
    <name type="scientific">Ohtaekwangia koreensis</name>
    <dbReference type="NCBI Taxonomy" id="688867"/>
    <lineage>
        <taxon>Bacteria</taxon>
        <taxon>Pseudomonadati</taxon>
        <taxon>Bacteroidota</taxon>
        <taxon>Cytophagia</taxon>
        <taxon>Cytophagales</taxon>
        <taxon>Fulvivirgaceae</taxon>
        <taxon>Ohtaekwangia</taxon>
    </lineage>
</organism>
<evidence type="ECO:0000313" key="5">
    <source>
        <dbReference type="Proteomes" id="UP000190961"/>
    </source>
</evidence>
<evidence type="ECO:0000256" key="1">
    <source>
        <dbReference type="ARBA" id="ARBA00022670"/>
    </source>
</evidence>
<accession>A0A1T5JCZ9</accession>
<keyword evidence="1 4" id="KW-0645">Protease</keyword>
<feature type="domain" description="PDZ" evidence="3">
    <location>
        <begin position="284"/>
        <end position="379"/>
    </location>
</feature>
<dbReference type="InterPro" id="IPR001478">
    <property type="entry name" value="PDZ"/>
</dbReference>
<dbReference type="SMART" id="SM00228">
    <property type="entry name" value="PDZ"/>
    <property type="match status" value="1"/>
</dbReference>
<dbReference type="Pfam" id="PF13180">
    <property type="entry name" value="PDZ_2"/>
    <property type="match status" value="1"/>
</dbReference>
<dbReference type="InterPro" id="IPR009003">
    <property type="entry name" value="Peptidase_S1_PA"/>
</dbReference>
<dbReference type="Pfam" id="PF13365">
    <property type="entry name" value="Trypsin_2"/>
    <property type="match status" value="1"/>
</dbReference>
<sequence>MLMKNTIKIIVLAFLAGFGGSYTFYRLVVKPEIADSQNETQFTTVHYDSTVPNASPNNAVTQGTSSTLAAVDFSDAAAKATQSVVYINSISQGVSYSYWDWFFGEGGGGSGRTQVSSGSGVIFTTDGYIVTNNHVVETAERIEVNYNKQVYPAELVGTDPSTDLAVIKIKATNLPAITLGSSKNVQVGEWVIAVGNPYSLSSTVTAGIVSAKGRRIGILEDKFPIESFIQTDAAINPGNSGGALVNKAGELVGINSAILSRTGSYTGYAFAIPTDIAKKVFNDLVKYGLSQKAFFGGSVVEYDYEHAKKYDLPTDVKNYNGVLLEQLDRDGPAFQAGLKLGDVITKINDVSVNTQSEFEEELSYHNPGDKITFTYSRDGKANTVSLTLINQNGTTEIIKRKILTDSNLGAQMEGTRYGVKVFKIKDSSVLKQIGLPENFTIVAINRQRVKDPEEISEFFAKFKGRGYIYGVNSSKQQVEIPFVIR</sequence>
<dbReference type="EMBL" id="FUZU01000001">
    <property type="protein sequence ID" value="SKC49093.1"/>
    <property type="molecule type" value="Genomic_DNA"/>
</dbReference>
<keyword evidence="5" id="KW-1185">Reference proteome</keyword>
<evidence type="ECO:0000313" key="4">
    <source>
        <dbReference type="EMBL" id="SKC49093.1"/>
    </source>
</evidence>
<gene>
    <name evidence="4" type="ORF">SAMN05660236_0977</name>
</gene>
<dbReference type="GO" id="GO:0004252">
    <property type="term" value="F:serine-type endopeptidase activity"/>
    <property type="evidence" value="ECO:0007669"/>
    <property type="project" value="InterPro"/>
</dbReference>
<name>A0A1T5JCZ9_9BACT</name>
<dbReference type="SUPFAM" id="SSF50156">
    <property type="entry name" value="PDZ domain-like"/>
    <property type="match status" value="2"/>
</dbReference>
<reference evidence="4 5" key="1">
    <citation type="submission" date="2017-02" db="EMBL/GenBank/DDBJ databases">
        <authorList>
            <person name="Peterson S.W."/>
        </authorList>
    </citation>
    <scope>NUCLEOTIDE SEQUENCE [LARGE SCALE GENOMIC DNA]</scope>
    <source>
        <strain evidence="4 5">DSM 25262</strain>
    </source>
</reference>
<dbReference type="SUPFAM" id="SSF50494">
    <property type="entry name" value="Trypsin-like serine proteases"/>
    <property type="match status" value="1"/>
</dbReference>
<dbReference type="InterPro" id="IPR036034">
    <property type="entry name" value="PDZ_sf"/>
</dbReference>
<dbReference type="PRINTS" id="PR00834">
    <property type="entry name" value="PROTEASES2C"/>
</dbReference>
<keyword evidence="2" id="KW-0378">Hydrolase</keyword>
<evidence type="ECO:0000259" key="3">
    <source>
        <dbReference type="PROSITE" id="PS50106"/>
    </source>
</evidence>
<dbReference type="Gene3D" id="2.40.10.120">
    <property type="match status" value="1"/>
</dbReference>
<dbReference type="PANTHER" id="PTHR43343">
    <property type="entry name" value="PEPTIDASE S12"/>
    <property type="match status" value="1"/>
</dbReference>